<feature type="transmembrane region" description="Helical" evidence="7">
    <location>
        <begin position="85"/>
        <end position="105"/>
    </location>
</feature>
<feature type="domain" description="ABC transmembrane type-1" evidence="8">
    <location>
        <begin position="8"/>
        <end position="212"/>
    </location>
</feature>
<comment type="similarity">
    <text evidence="7">Belongs to the binding-protein-dependent transport system permease family.</text>
</comment>
<dbReference type="InterPro" id="IPR035906">
    <property type="entry name" value="MetI-like_sf"/>
</dbReference>
<dbReference type="SUPFAM" id="SSF161098">
    <property type="entry name" value="MetI-like"/>
    <property type="match status" value="1"/>
</dbReference>
<dbReference type="AlphaFoldDB" id="A0A4R3VFR2"/>
<name>A0A4R3VFR2_9BURK</name>
<evidence type="ECO:0000259" key="8">
    <source>
        <dbReference type="PROSITE" id="PS50928"/>
    </source>
</evidence>
<evidence type="ECO:0000256" key="1">
    <source>
        <dbReference type="ARBA" id="ARBA00004651"/>
    </source>
</evidence>
<evidence type="ECO:0000256" key="5">
    <source>
        <dbReference type="ARBA" id="ARBA00022989"/>
    </source>
</evidence>
<evidence type="ECO:0000256" key="4">
    <source>
        <dbReference type="ARBA" id="ARBA00022692"/>
    </source>
</evidence>
<reference evidence="9 10" key="1">
    <citation type="submission" date="2019-03" db="EMBL/GenBank/DDBJ databases">
        <title>Genomic Encyclopedia of Type Strains, Phase IV (KMG-IV): sequencing the most valuable type-strain genomes for metagenomic binning, comparative biology and taxonomic classification.</title>
        <authorList>
            <person name="Goeker M."/>
        </authorList>
    </citation>
    <scope>NUCLEOTIDE SEQUENCE [LARGE SCALE GENOMIC DNA]</scope>
    <source>
        <strain evidence="9 10">DSM 100048</strain>
    </source>
</reference>
<evidence type="ECO:0000313" key="9">
    <source>
        <dbReference type="EMBL" id="TCV02853.1"/>
    </source>
</evidence>
<proteinExistence type="inferred from homology"/>
<organism evidence="9 10">
    <name type="scientific">Paracandidimonas soli</name>
    <dbReference type="NCBI Taxonomy" id="1917182"/>
    <lineage>
        <taxon>Bacteria</taxon>
        <taxon>Pseudomonadati</taxon>
        <taxon>Pseudomonadota</taxon>
        <taxon>Betaproteobacteria</taxon>
        <taxon>Burkholderiales</taxon>
        <taxon>Alcaligenaceae</taxon>
        <taxon>Paracandidimonas</taxon>
    </lineage>
</organism>
<dbReference type="CDD" id="cd06261">
    <property type="entry name" value="TM_PBP2"/>
    <property type="match status" value="1"/>
</dbReference>
<evidence type="ECO:0000256" key="2">
    <source>
        <dbReference type="ARBA" id="ARBA00022448"/>
    </source>
</evidence>
<keyword evidence="6 7" id="KW-0472">Membrane</keyword>
<dbReference type="Pfam" id="PF00528">
    <property type="entry name" value="BPD_transp_1"/>
    <property type="match status" value="1"/>
</dbReference>
<comment type="subcellular location">
    <subcellularLocation>
        <location evidence="1 7">Cell membrane</location>
        <topology evidence="1 7">Multi-pass membrane protein</topology>
    </subcellularLocation>
</comment>
<gene>
    <name evidence="9" type="ORF">EV686_101311</name>
</gene>
<evidence type="ECO:0000313" key="10">
    <source>
        <dbReference type="Proteomes" id="UP000294692"/>
    </source>
</evidence>
<dbReference type="GO" id="GO:0055085">
    <property type="term" value="P:transmembrane transport"/>
    <property type="evidence" value="ECO:0007669"/>
    <property type="project" value="InterPro"/>
</dbReference>
<dbReference type="PANTHER" id="PTHR30183:SF7">
    <property type="entry name" value="FERRIC TRANSPORT SYSTEM PERMEASE PROTEIN FBPB 1-RELATED"/>
    <property type="match status" value="1"/>
</dbReference>
<dbReference type="PROSITE" id="PS50928">
    <property type="entry name" value="ABC_TM1"/>
    <property type="match status" value="1"/>
</dbReference>
<keyword evidence="2 7" id="KW-0813">Transport</keyword>
<feature type="transmembrane region" description="Helical" evidence="7">
    <location>
        <begin position="14"/>
        <end position="34"/>
    </location>
</feature>
<protein>
    <submittedName>
        <fullName evidence="9">Molybdate transport system permease protein</fullName>
    </submittedName>
</protein>
<feature type="transmembrane region" description="Helical" evidence="7">
    <location>
        <begin position="46"/>
        <end position="65"/>
    </location>
</feature>
<dbReference type="InterPro" id="IPR000515">
    <property type="entry name" value="MetI-like"/>
</dbReference>
<dbReference type="EMBL" id="SMBX01000001">
    <property type="protein sequence ID" value="TCV02853.1"/>
    <property type="molecule type" value="Genomic_DNA"/>
</dbReference>
<accession>A0A4R3VFR2</accession>
<evidence type="ECO:0000256" key="7">
    <source>
        <dbReference type="RuleBase" id="RU363032"/>
    </source>
</evidence>
<keyword evidence="4 7" id="KW-0812">Transmembrane</keyword>
<sequence length="218" mass="23069">MECGSGSVLLTVKVVAWSLLLQLTLGCLIAWILARTHLPGRDILDVIVTLPLIFPPIVLGYALLLALGHHGWLTGLLPEAWRPSIVFSLPGLVIASFVAGLPLMAKSVQAALLEVDANLREASATMGLSRGATFFRVDMPLAKRGLVTGIVLSGGRGMGEVGMSIMLGGNISGRTETVSLAIYNHVLDGEFQCANELTLILAGAACLCFFLLKRYGSI</sequence>
<dbReference type="Gene3D" id="1.10.3720.10">
    <property type="entry name" value="MetI-like"/>
    <property type="match status" value="1"/>
</dbReference>
<dbReference type="PANTHER" id="PTHR30183">
    <property type="entry name" value="MOLYBDENUM TRANSPORT SYSTEM PERMEASE PROTEIN MODB"/>
    <property type="match status" value="1"/>
</dbReference>
<keyword evidence="10" id="KW-1185">Reference proteome</keyword>
<keyword evidence="3" id="KW-1003">Cell membrane</keyword>
<comment type="caution">
    <text evidence="9">The sequence shown here is derived from an EMBL/GenBank/DDBJ whole genome shotgun (WGS) entry which is preliminary data.</text>
</comment>
<dbReference type="OrthoDB" id="9795403at2"/>
<evidence type="ECO:0000256" key="6">
    <source>
        <dbReference type="ARBA" id="ARBA00023136"/>
    </source>
</evidence>
<dbReference type="GO" id="GO:0005886">
    <property type="term" value="C:plasma membrane"/>
    <property type="evidence" value="ECO:0007669"/>
    <property type="project" value="UniProtKB-SubCell"/>
</dbReference>
<keyword evidence="5 7" id="KW-1133">Transmembrane helix</keyword>
<evidence type="ECO:0000256" key="3">
    <source>
        <dbReference type="ARBA" id="ARBA00022475"/>
    </source>
</evidence>
<dbReference type="RefSeq" id="WP_132472772.1">
    <property type="nucleotide sequence ID" value="NZ_JBEBWM010000121.1"/>
</dbReference>
<dbReference type="Proteomes" id="UP000294692">
    <property type="component" value="Unassembled WGS sequence"/>
</dbReference>